<proteinExistence type="predicted"/>
<feature type="region of interest" description="Disordered" evidence="1">
    <location>
        <begin position="63"/>
        <end position="87"/>
    </location>
</feature>
<dbReference type="Pfam" id="PF15463">
    <property type="entry name" value="ECM11"/>
    <property type="match status" value="1"/>
</dbReference>
<feature type="compositionally biased region" description="Acidic residues" evidence="1">
    <location>
        <begin position="155"/>
        <end position="173"/>
    </location>
</feature>
<dbReference type="Proteomes" id="UP000698800">
    <property type="component" value="Unassembled WGS sequence"/>
</dbReference>
<accession>A0A9P8KVG6</accession>
<comment type="caution">
    <text evidence="3">The sequence shown here is derived from an EMBL/GenBank/DDBJ whole genome shotgun (WGS) entry which is preliminary data.</text>
</comment>
<feature type="domain" description="Extracellular mutant protein 11 C-terminal" evidence="2">
    <location>
        <begin position="323"/>
        <end position="454"/>
    </location>
</feature>
<evidence type="ECO:0000256" key="1">
    <source>
        <dbReference type="SAM" id="MobiDB-lite"/>
    </source>
</evidence>
<keyword evidence="4" id="KW-1185">Reference proteome</keyword>
<evidence type="ECO:0000313" key="3">
    <source>
        <dbReference type="EMBL" id="KAH0537207.1"/>
    </source>
</evidence>
<name>A0A9P8KVG6_9PEZI</name>
<dbReference type="GO" id="GO:0042790">
    <property type="term" value="P:nucleolar large rRNA transcription by RNA polymerase I"/>
    <property type="evidence" value="ECO:0007669"/>
    <property type="project" value="TreeGrafter"/>
</dbReference>
<evidence type="ECO:0000259" key="2">
    <source>
        <dbReference type="Pfam" id="PF15463"/>
    </source>
</evidence>
<dbReference type="GO" id="GO:0070860">
    <property type="term" value="C:RNA polymerase I core factor complex"/>
    <property type="evidence" value="ECO:0007669"/>
    <property type="project" value="TreeGrafter"/>
</dbReference>
<dbReference type="OrthoDB" id="5346740at2759"/>
<reference evidence="3" key="1">
    <citation type="submission" date="2021-03" db="EMBL/GenBank/DDBJ databases">
        <title>Comparative genomics and phylogenomic investigation of the class Geoglossomycetes provide insights into ecological specialization and systematics.</title>
        <authorList>
            <person name="Melie T."/>
            <person name="Pirro S."/>
            <person name="Miller A.N."/>
            <person name="Quandt A."/>
        </authorList>
    </citation>
    <scope>NUCLEOTIDE SEQUENCE</scope>
    <source>
        <strain evidence="3">GBOQ0MN5Z8</strain>
    </source>
</reference>
<dbReference type="EMBL" id="JAGHQL010000157">
    <property type="protein sequence ID" value="KAH0537207.1"/>
    <property type="molecule type" value="Genomic_DNA"/>
</dbReference>
<feature type="region of interest" description="Disordered" evidence="1">
    <location>
        <begin position="145"/>
        <end position="177"/>
    </location>
</feature>
<sequence length="461" mass="51311">MSHGVENFVAKRSSIPPIARRQIAASLKIKQTPTVHQPTPQRNQLIDSSRYTSSSGLSIGQKHIGQIKDEHTDSRHGILEDTKRFPKDAYDTGFSGNIHERDVQADIHQDVFDTDVGEDFDQSISGVQAPNSQRGFRVQNVIHNLNRPGSQSGESLEDDDDDNSASGDDDEGEFYTRDPDQTVTINENLQLEQTAFSVALRAKPEGQTRFQPHDQRAGGNPRSRMVGELGSYPVATVGRSENTEETQCTDIIESQLGEQTMLHRQGTSRIQVRPSGGLRRYYGSGGEGENRGMTRSSRTPGITATRAASGVDAKGKRYEEQLDYSPVTLAVMTYEGLQNQPFDMDPNGNPLILPPELSSAPLSDQLTHISTLPADQKRQFFSSLSLDSWEGCGDWFVDRFAGVVKKMTELRKEKRKIAIAFEEEIASRQNRVRAKTEHLGTVMSRMQREGKVLLEEKAQYS</sequence>
<dbReference type="PANTHER" id="PTHR28244:SF1">
    <property type="entry name" value="RNA POLYMERASE I-SPECIFIC TRANSCRIPTION INITIATION FACTOR RRN11"/>
    <property type="match status" value="1"/>
</dbReference>
<dbReference type="InterPro" id="IPR029178">
    <property type="entry name" value="Ecm11_C"/>
</dbReference>
<dbReference type="PANTHER" id="PTHR28244">
    <property type="entry name" value="RNA POLYMERASE I-SPECIFIC TRANSCRIPTION INITIATION FACTOR RRN11"/>
    <property type="match status" value="1"/>
</dbReference>
<gene>
    <name evidence="3" type="ORF">FGG08_005985</name>
</gene>
<feature type="region of interest" description="Disordered" evidence="1">
    <location>
        <begin position="204"/>
        <end position="225"/>
    </location>
</feature>
<feature type="region of interest" description="Disordered" evidence="1">
    <location>
        <begin position="275"/>
        <end position="300"/>
    </location>
</feature>
<dbReference type="InterPro" id="IPR053029">
    <property type="entry name" value="RNA_pol_I-specific_init_factor"/>
</dbReference>
<feature type="compositionally biased region" description="Basic and acidic residues" evidence="1">
    <location>
        <begin position="204"/>
        <end position="216"/>
    </location>
</feature>
<dbReference type="GO" id="GO:0001164">
    <property type="term" value="F:RNA polymerase I core promoter sequence-specific DNA binding"/>
    <property type="evidence" value="ECO:0007669"/>
    <property type="project" value="TreeGrafter"/>
</dbReference>
<feature type="compositionally biased region" description="Basic and acidic residues" evidence="1">
    <location>
        <begin position="66"/>
        <end position="87"/>
    </location>
</feature>
<organism evidence="3 4">
    <name type="scientific">Glutinoglossum americanum</name>
    <dbReference type="NCBI Taxonomy" id="1670608"/>
    <lineage>
        <taxon>Eukaryota</taxon>
        <taxon>Fungi</taxon>
        <taxon>Dikarya</taxon>
        <taxon>Ascomycota</taxon>
        <taxon>Pezizomycotina</taxon>
        <taxon>Geoglossomycetes</taxon>
        <taxon>Geoglossales</taxon>
        <taxon>Geoglossaceae</taxon>
        <taxon>Glutinoglossum</taxon>
    </lineage>
</organism>
<dbReference type="AlphaFoldDB" id="A0A9P8KVG6"/>
<evidence type="ECO:0000313" key="4">
    <source>
        <dbReference type="Proteomes" id="UP000698800"/>
    </source>
</evidence>
<protein>
    <recommendedName>
        <fullName evidence="2">Extracellular mutant protein 11 C-terminal domain-containing protein</fullName>
    </recommendedName>
</protein>
<dbReference type="GO" id="GO:0017025">
    <property type="term" value="F:TBP-class protein binding"/>
    <property type="evidence" value="ECO:0007669"/>
    <property type="project" value="TreeGrafter"/>
</dbReference>